<gene>
    <name evidence="2" type="ORF">SAMN06265173_12931</name>
</gene>
<keyword evidence="3" id="KW-1185">Reference proteome</keyword>
<feature type="transmembrane region" description="Helical" evidence="1">
    <location>
        <begin position="6"/>
        <end position="25"/>
    </location>
</feature>
<dbReference type="Gene3D" id="2.40.70.10">
    <property type="entry name" value="Acid Proteases"/>
    <property type="match status" value="1"/>
</dbReference>
<dbReference type="InterPro" id="IPR011969">
    <property type="entry name" value="Clan_AA_Asp_peptidase_C"/>
</dbReference>
<name>A0A521FFZ4_9RHOB</name>
<dbReference type="Pfam" id="PF13975">
    <property type="entry name" value="gag-asp_proteas"/>
    <property type="match status" value="1"/>
</dbReference>
<evidence type="ECO:0000256" key="1">
    <source>
        <dbReference type="SAM" id="Phobius"/>
    </source>
</evidence>
<dbReference type="InterPro" id="IPR001969">
    <property type="entry name" value="Aspartic_peptidase_AS"/>
</dbReference>
<evidence type="ECO:0000313" key="2">
    <source>
        <dbReference type="EMBL" id="SMO95118.1"/>
    </source>
</evidence>
<dbReference type="GO" id="GO:0004190">
    <property type="term" value="F:aspartic-type endopeptidase activity"/>
    <property type="evidence" value="ECO:0007669"/>
    <property type="project" value="InterPro"/>
</dbReference>
<keyword evidence="2" id="KW-0378">Hydrolase</keyword>
<dbReference type="EMBL" id="FXTO01000029">
    <property type="protein sequence ID" value="SMO95118.1"/>
    <property type="molecule type" value="Genomic_DNA"/>
</dbReference>
<keyword evidence="1" id="KW-0812">Transmembrane</keyword>
<dbReference type="PROSITE" id="PS00141">
    <property type="entry name" value="ASP_PROTEASE"/>
    <property type="match status" value="1"/>
</dbReference>
<protein>
    <submittedName>
        <fullName evidence="2">Aspartyl protease family protein</fullName>
    </submittedName>
</protein>
<dbReference type="Proteomes" id="UP000316030">
    <property type="component" value="Unassembled WGS sequence"/>
</dbReference>
<dbReference type="RefSeq" id="WP_142494468.1">
    <property type="nucleotide sequence ID" value="NZ_FXTO01000029.1"/>
</dbReference>
<organism evidence="2 3">
    <name type="scientific">Thalassovita litoralis</name>
    <dbReference type="NCBI Taxonomy" id="1010611"/>
    <lineage>
        <taxon>Bacteria</taxon>
        <taxon>Pseudomonadati</taxon>
        <taxon>Pseudomonadota</taxon>
        <taxon>Alphaproteobacteria</taxon>
        <taxon>Rhodobacterales</taxon>
        <taxon>Roseobacteraceae</taxon>
        <taxon>Thalassovita</taxon>
    </lineage>
</organism>
<accession>A0A521FFZ4</accession>
<dbReference type="OrthoDB" id="7595324at2"/>
<dbReference type="AlphaFoldDB" id="A0A521FFZ4"/>
<dbReference type="SUPFAM" id="SSF50630">
    <property type="entry name" value="Acid proteases"/>
    <property type="match status" value="1"/>
</dbReference>
<keyword evidence="1" id="KW-1133">Transmembrane helix</keyword>
<proteinExistence type="predicted"/>
<sequence length="192" mass="21007">MSSWDIGRGAYLVLLLIAVVVWFLAQNRQTLNKTLQQALVWVFLFIGLIAAVGLWDDIRSTVRPMQAVHGNGKIELPRAPNGHFYLTAQVNGTPIRFVVDTGATDIVISSDDAKAAGIDTRNLAFVGEAMTANGTVKTAPVRLKQVSVGPIDDHNVRAWVNGGQMDTSLMGMSYLQRFSKIEMTPRALVLTR</sequence>
<dbReference type="NCBIfam" id="TIGR02281">
    <property type="entry name" value="clan_AA_DTGA"/>
    <property type="match status" value="1"/>
</dbReference>
<dbReference type="GO" id="GO:0006508">
    <property type="term" value="P:proteolysis"/>
    <property type="evidence" value="ECO:0007669"/>
    <property type="project" value="UniProtKB-KW"/>
</dbReference>
<dbReference type="InterPro" id="IPR021109">
    <property type="entry name" value="Peptidase_aspartic_dom_sf"/>
</dbReference>
<dbReference type="CDD" id="cd05483">
    <property type="entry name" value="retropepsin_like_bacteria"/>
    <property type="match status" value="1"/>
</dbReference>
<evidence type="ECO:0000313" key="3">
    <source>
        <dbReference type="Proteomes" id="UP000316030"/>
    </source>
</evidence>
<dbReference type="InterPro" id="IPR034122">
    <property type="entry name" value="Retropepsin-like_bacterial"/>
</dbReference>
<feature type="transmembrane region" description="Helical" evidence="1">
    <location>
        <begin position="37"/>
        <end position="55"/>
    </location>
</feature>
<keyword evidence="2" id="KW-0645">Protease</keyword>
<keyword evidence="1" id="KW-0472">Membrane</keyword>
<reference evidence="2 3" key="1">
    <citation type="submission" date="2017-05" db="EMBL/GenBank/DDBJ databases">
        <authorList>
            <person name="Varghese N."/>
            <person name="Submissions S."/>
        </authorList>
    </citation>
    <scope>NUCLEOTIDE SEQUENCE [LARGE SCALE GENOMIC DNA]</scope>
    <source>
        <strain evidence="2 3">DSM 29506</strain>
    </source>
</reference>